<feature type="signal peptide" evidence="4">
    <location>
        <begin position="1"/>
        <end position="18"/>
    </location>
</feature>
<evidence type="ECO:0000256" key="2">
    <source>
        <dbReference type="ARBA" id="ARBA00007639"/>
    </source>
</evidence>
<keyword evidence="7" id="KW-1185">Reference proteome</keyword>
<reference evidence="6 7" key="1">
    <citation type="submission" date="2021-10" db="EMBL/GenBank/DDBJ databases">
        <title>Draft genome of Aestuariibacter halophilus JC2043.</title>
        <authorList>
            <person name="Emsley S.A."/>
            <person name="Pfannmuller K.M."/>
            <person name="Ushijima B."/>
            <person name="Saw J.H."/>
            <person name="Videau P."/>
        </authorList>
    </citation>
    <scope>NUCLEOTIDE SEQUENCE [LARGE SCALE GENOMIC DNA]</scope>
    <source>
        <strain evidence="6 7">JC2043</strain>
    </source>
</reference>
<accession>A0ABS8G9M4</accession>
<dbReference type="InterPro" id="IPR028082">
    <property type="entry name" value="Peripla_BP_I"/>
</dbReference>
<dbReference type="Pfam" id="PF13407">
    <property type="entry name" value="Peripla_BP_4"/>
    <property type="match status" value="1"/>
</dbReference>
<sequence length="322" mass="35001">MFRPLCSVLLALASAVHGSDLQSSPVTRVVFVGPGPGESVFWDQVMEPMPARAAQLGIDLRFEQVPFDNRFEYLQPVKSVLSGSTPPDYIITMPRGASALPLLEAFEGSATRLVTINSAIPSEEAEAAGAPGTVYQQWVGQLFFDDTSVGYTLADTLISMAKKRFEARPLRMIVLSGDRVLDTSRARDSGALQRLSSAQEVDMLQRVVADWNRAKARTLTTGLRQRYGQLHIVWAANDDIALGALDTYGNDETLPVIGGVDATSQAIAAIQAGKMSVTYGGNHRVGVLALEYIVAYETSPVPVAERTKIYPFQPILADYHRN</sequence>
<comment type="similarity">
    <text evidence="2">Belongs to the bacterial solute-binding protein 2 family.</text>
</comment>
<dbReference type="RefSeq" id="WP_229161277.1">
    <property type="nucleotide sequence ID" value="NZ_JAJEWP010000004.1"/>
</dbReference>
<feature type="chain" id="PRO_5046779696" evidence="4">
    <location>
        <begin position="19"/>
        <end position="322"/>
    </location>
</feature>
<dbReference type="Gene3D" id="3.40.50.2300">
    <property type="match status" value="2"/>
</dbReference>
<dbReference type="SUPFAM" id="SSF53822">
    <property type="entry name" value="Periplasmic binding protein-like I"/>
    <property type="match status" value="1"/>
</dbReference>
<evidence type="ECO:0000256" key="3">
    <source>
        <dbReference type="ARBA" id="ARBA00022729"/>
    </source>
</evidence>
<keyword evidence="3 4" id="KW-0732">Signal</keyword>
<dbReference type="Proteomes" id="UP001520878">
    <property type="component" value="Unassembled WGS sequence"/>
</dbReference>
<organism evidence="6 7">
    <name type="scientific">Fluctibacter halophilus</name>
    <dbReference type="NCBI Taxonomy" id="226011"/>
    <lineage>
        <taxon>Bacteria</taxon>
        <taxon>Pseudomonadati</taxon>
        <taxon>Pseudomonadota</taxon>
        <taxon>Gammaproteobacteria</taxon>
        <taxon>Alteromonadales</taxon>
        <taxon>Alteromonadaceae</taxon>
        <taxon>Fluctibacter</taxon>
    </lineage>
</organism>
<feature type="domain" description="Periplasmic binding protein" evidence="5">
    <location>
        <begin position="29"/>
        <end position="282"/>
    </location>
</feature>
<proteinExistence type="inferred from homology"/>
<dbReference type="PANTHER" id="PTHR46847">
    <property type="entry name" value="D-ALLOSE-BINDING PERIPLASMIC PROTEIN-RELATED"/>
    <property type="match status" value="1"/>
</dbReference>
<comment type="caution">
    <text evidence="6">The sequence shown here is derived from an EMBL/GenBank/DDBJ whole genome shotgun (WGS) entry which is preliminary data.</text>
</comment>
<evidence type="ECO:0000259" key="5">
    <source>
        <dbReference type="Pfam" id="PF13407"/>
    </source>
</evidence>
<evidence type="ECO:0000313" key="7">
    <source>
        <dbReference type="Proteomes" id="UP001520878"/>
    </source>
</evidence>
<comment type="subcellular location">
    <subcellularLocation>
        <location evidence="1">Cell envelope</location>
    </subcellularLocation>
</comment>
<evidence type="ECO:0000256" key="1">
    <source>
        <dbReference type="ARBA" id="ARBA00004196"/>
    </source>
</evidence>
<dbReference type="InterPro" id="IPR025997">
    <property type="entry name" value="SBP_2_dom"/>
</dbReference>
<protein>
    <submittedName>
        <fullName evidence="6">Substrate-binding domain-containing protein</fullName>
    </submittedName>
</protein>
<dbReference type="PANTHER" id="PTHR46847:SF2">
    <property type="entry name" value="ABC TRANSPORTER SUGAR-BINDING PROTEIN"/>
    <property type="match status" value="1"/>
</dbReference>
<evidence type="ECO:0000313" key="6">
    <source>
        <dbReference type="EMBL" id="MCC2617260.1"/>
    </source>
</evidence>
<name>A0ABS8G9M4_9ALTE</name>
<evidence type="ECO:0000256" key="4">
    <source>
        <dbReference type="SAM" id="SignalP"/>
    </source>
</evidence>
<dbReference type="EMBL" id="JAJEWP010000004">
    <property type="protein sequence ID" value="MCC2617260.1"/>
    <property type="molecule type" value="Genomic_DNA"/>
</dbReference>
<gene>
    <name evidence="6" type="ORF">LJ739_13485</name>
</gene>